<protein>
    <submittedName>
        <fullName evidence="1">Uncharacterized protein</fullName>
    </submittedName>
</protein>
<accession>A0A0D0DUT6</accession>
<keyword evidence="2" id="KW-1185">Reference proteome</keyword>
<name>A0A0D0DUT6_9AGAM</name>
<gene>
    <name evidence="1" type="ORF">PAXRUDRAFT_829484</name>
</gene>
<dbReference type="HOGENOM" id="CLU_3014843_0_0_1"/>
<reference evidence="2" key="2">
    <citation type="submission" date="2015-01" db="EMBL/GenBank/DDBJ databases">
        <title>Evolutionary Origins and Diversification of the Mycorrhizal Mutualists.</title>
        <authorList>
            <consortium name="DOE Joint Genome Institute"/>
            <consortium name="Mycorrhizal Genomics Consortium"/>
            <person name="Kohler A."/>
            <person name="Kuo A."/>
            <person name="Nagy L.G."/>
            <person name="Floudas D."/>
            <person name="Copeland A."/>
            <person name="Barry K.W."/>
            <person name="Cichocki N."/>
            <person name="Veneault-Fourrey C."/>
            <person name="LaButti K."/>
            <person name="Lindquist E.A."/>
            <person name="Lipzen A."/>
            <person name="Lundell T."/>
            <person name="Morin E."/>
            <person name="Murat C."/>
            <person name="Riley R."/>
            <person name="Ohm R."/>
            <person name="Sun H."/>
            <person name="Tunlid A."/>
            <person name="Henrissat B."/>
            <person name="Grigoriev I.V."/>
            <person name="Hibbett D.S."/>
            <person name="Martin F."/>
        </authorList>
    </citation>
    <scope>NUCLEOTIDE SEQUENCE [LARGE SCALE GENOMIC DNA]</scope>
    <source>
        <strain evidence="2">Ve08.2h10</strain>
    </source>
</reference>
<proteinExistence type="predicted"/>
<dbReference type="AlphaFoldDB" id="A0A0D0DUT6"/>
<dbReference type="InParanoid" id="A0A0D0DUT6"/>
<evidence type="ECO:0000313" key="1">
    <source>
        <dbReference type="EMBL" id="KIK92941.1"/>
    </source>
</evidence>
<dbReference type="EMBL" id="KN825227">
    <property type="protein sequence ID" value="KIK92941.1"/>
    <property type="molecule type" value="Genomic_DNA"/>
</dbReference>
<sequence>MALHDIARHYDGTARIDGKYEGSLFLGSTDVPRLFPSIKRLVCLIRLLWGMHQEHT</sequence>
<dbReference type="Proteomes" id="UP000054538">
    <property type="component" value="Unassembled WGS sequence"/>
</dbReference>
<evidence type="ECO:0000313" key="2">
    <source>
        <dbReference type="Proteomes" id="UP000054538"/>
    </source>
</evidence>
<organism evidence="1 2">
    <name type="scientific">Paxillus rubicundulus Ve08.2h10</name>
    <dbReference type="NCBI Taxonomy" id="930991"/>
    <lineage>
        <taxon>Eukaryota</taxon>
        <taxon>Fungi</taxon>
        <taxon>Dikarya</taxon>
        <taxon>Basidiomycota</taxon>
        <taxon>Agaricomycotina</taxon>
        <taxon>Agaricomycetes</taxon>
        <taxon>Agaricomycetidae</taxon>
        <taxon>Boletales</taxon>
        <taxon>Paxilineae</taxon>
        <taxon>Paxillaceae</taxon>
        <taxon>Paxillus</taxon>
    </lineage>
</organism>
<reference evidence="1 2" key="1">
    <citation type="submission" date="2014-04" db="EMBL/GenBank/DDBJ databases">
        <authorList>
            <consortium name="DOE Joint Genome Institute"/>
            <person name="Kuo A."/>
            <person name="Kohler A."/>
            <person name="Jargeat P."/>
            <person name="Nagy L.G."/>
            <person name="Floudas D."/>
            <person name="Copeland A."/>
            <person name="Barry K.W."/>
            <person name="Cichocki N."/>
            <person name="Veneault-Fourrey C."/>
            <person name="LaButti K."/>
            <person name="Lindquist E.A."/>
            <person name="Lipzen A."/>
            <person name="Lundell T."/>
            <person name="Morin E."/>
            <person name="Murat C."/>
            <person name="Sun H."/>
            <person name="Tunlid A."/>
            <person name="Henrissat B."/>
            <person name="Grigoriev I.V."/>
            <person name="Hibbett D.S."/>
            <person name="Martin F."/>
            <person name="Nordberg H.P."/>
            <person name="Cantor M.N."/>
            <person name="Hua S.X."/>
        </authorList>
    </citation>
    <scope>NUCLEOTIDE SEQUENCE [LARGE SCALE GENOMIC DNA]</scope>
    <source>
        <strain evidence="1 2">Ve08.2h10</strain>
    </source>
</reference>